<evidence type="ECO:0000313" key="2">
    <source>
        <dbReference type="Proteomes" id="UP000178336"/>
    </source>
</evidence>
<accession>A0A1F5GT69</accession>
<evidence type="ECO:0008006" key="3">
    <source>
        <dbReference type="Google" id="ProtNLM"/>
    </source>
</evidence>
<dbReference type="Proteomes" id="UP000178336">
    <property type="component" value="Unassembled WGS sequence"/>
</dbReference>
<dbReference type="AlphaFoldDB" id="A0A1F5GT69"/>
<evidence type="ECO:0000313" key="1">
    <source>
        <dbReference type="EMBL" id="OGD94987.1"/>
    </source>
</evidence>
<sequence>MLTKRTNILFDENLWKTLTAEAGKRKTSVGKLVREAVAKMYLQDEELEERRKAFAHILKIRKVSKNRIDYKALINYGRKY</sequence>
<comment type="caution">
    <text evidence="1">The sequence shown here is derived from an EMBL/GenBank/DDBJ whole genome shotgun (WGS) entry which is preliminary data.</text>
</comment>
<dbReference type="EMBL" id="MFBN01000031">
    <property type="protein sequence ID" value="OGD94987.1"/>
    <property type="molecule type" value="Genomic_DNA"/>
</dbReference>
<proteinExistence type="predicted"/>
<name>A0A1F5GT69_9BACT</name>
<gene>
    <name evidence="1" type="ORF">A3A48_01565</name>
</gene>
<dbReference type="STRING" id="1797724.A3A48_01565"/>
<reference evidence="1 2" key="1">
    <citation type="journal article" date="2016" name="Nat. Commun.">
        <title>Thousands of microbial genomes shed light on interconnected biogeochemical processes in an aquifer system.</title>
        <authorList>
            <person name="Anantharaman K."/>
            <person name="Brown C.T."/>
            <person name="Hug L.A."/>
            <person name="Sharon I."/>
            <person name="Castelle C.J."/>
            <person name="Probst A.J."/>
            <person name="Thomas B.C."/>
            <person name="Singh A."/>
            <person name="Wilkins M.J."/>
            <person name="Karaoz U."/>
            <person name="Brodie E.L."/>
            <person name="Williams K.H."/>
            <person name="Hubbard S.S."/>
            <person name="Banfield J.F."/>
        </authorList>
    </citation>
    <scope>NUCLEOTIDE SEQUENCE [LARGE SCALE GENOMIC DNA]</scope>
</reference>
<protein>
    <recommendedName>
        <fullName evidence="3">Ribbon-helix-helix protein CopG domain-containing protein</fullName>
    </recommendedName>
</protein>
<organism evidence="1 2">
    <name type="scientific">Candidatus Curtissbacteria bacterium RIFCSPLOWO2_01_FULL_37_9</name>
    <dbReference type="NCBI Taxonomy" id="1797724"/>
    <lineage>
        <taxon>Bacteria</taxon>
        <taxon>Candidatus Curtissiibacteriota</taxon>
    </lineage>
</organism>